<dbReference type="RefSeq" id="WP_151574379.1">
    <property type="nucleotide sequence ID" value="NZ_WBOT01000003.1"/>
</dbReference>
<dbReference type="CDD" id="cd00093">
    <property type="entry name" value="HTH_XRE"/>
    <property type="match status" value="1"/>
</dbReference>
<dbReference type="OrthoDB" id="2199833at2"/>
<dbReference type="InterPro" id="IPR001387">
    <property type="entry name" value="Cro/C1-type_HTH"/>
</dbReference>
<protein>
    <submittedName>
        <fullName evidence="2">Helix-turn-helix domain-containing protein</fullName>
    </submittedName>
</protein>
<gene>
    <name evidence="2" type="ORF">F7732_12715</name>
</gene>
<proteinExistence type="predicted"/>
<sequence length="127" mass="14335">MLNAAQYEAIQYLALPGHGDLTQEQIAEKVGVTRKTLYQWRQSIEFQDELKREISRNTAEKMGDVVNAMYKQAIDGNAAAAKLLFQSTGMLTDRLEVEDRTKQSDRSANTVEDMKAEIARLRGKKNA</sequence>
<name>A0A7V7RM21_9BACI</name>
<dbReference type="AlphaFoldDB" id="A0A7V7RM21"/>
<dbReference type="SUPFAM" id="SSF46689">
    <property type="entry name" value="Homeodomain-like"/>
    <property type="match status" value="1"/>
</dbReference>
<reference evidence="2 3" key="1">
    <citation type="journal article" date="2014" name="Arch. Microbiol.">
        <title>Bacillus mesophilum sp. nov., strain IITR-54T, a novel 4-chlorobiphenyl dechlorinating bacterium.</title>
        <authorList>
            <person name="Manickam N."/>
            <person name="Singh N.K."/>
            <person name="Bajaj A."/>
            <person name="Kumar R.M."/>
            <person name="Kaur G."/>
            <person name="Kaur N."/>
            <person name="Bala M."/>
            <person name="Kumar A."/>
            <person name="Mayilraj S."/>
        </authorList>
    </citation>
    <scope>NUCLEOTIDE SEQUENCE [LARGE SCALE GENOMIC DNA]</scope>
    <source>
        <strain evidence="2 3">IITR-54</strain>
    </source>
</reference>
<dbReference type="PROSITE" id="PS50943">
    <property type="entry name" value="HTH_CROC1"/>
    <property type="match status" value="1"/>
</dbReference>
<evidence type="ECO:0000313" key="3">
    <source>
        <dbReference type="Proteomes" id="UP000441354"/>
    </source>
</evidence>
<dbReference type="EMBL" id="WBOT01000003">
    <property type="protein sequence ID" value="KAB2332937.1"/>
    <property type="molecule type" value="Genomic_DNA"/>
</dbReference>
<accession>A0A7V7RM21</accession>
<dbReference type="Gene3D" id="1.10.10.60">
    <property type="entry name" value="Homeodomain-like"/>
    <property type="match status" value="1"/>
</dbReference>
<comment type="caution">
    <text evidence="2">The sequence shown here is derived from an EMBL/GenBank/DDBJ whole genome shotgun (WGS) entry which is preliminary data.</text>
</comment>
<feature type="domain" description="HTH cro/C1-type" evidence="1">
    <location>
        <begin position="21"/>
        <end position="40"/>
    </location>
</feature>
<organism evidence="2 3">
    <name type="scientific">Bacillus mesophilum</name>
    <dbReference type="NCBI Taxonomy" id="1071718"/>
    <lineage>
        <taxon>Bacteria</taxon>
        <taxon>Bacillati</taxon>
        <taxon>Bacillota</taxon>
        <taxon>Bacilli</taxon>
        <taxon>Bacillales</taxon>
        <taxon>Bacillaceae</taxon>
        <taxon>Bacillus</taxon>
    </lineage>
</organism>
<evidence type="ECO:0000313" key="2">
    <source>
        <dbReference type="EMBL" id="KAB2332937.1"/>
    </source>
</evidence>
<evidence type="ECO:0000259" key="1">
    <source>
        <dbReference type="PROSITE" id="PS50943"/>
    </source>
</evidence>
<dbReference type="InterPro" id="IPR024978">
    <property type="entry name" value="Homeodomain_phBC6A51-type"/>
</dbReference>
<dbReference type="InterPro" id="IPR009057">
    <property type="entry name" value="Homeodomain-like_sf"/>
</dbReference>
<keyword evidence="3" id="KW-1185">Reference proteome</keyword>
<dbReference type="Proteomes" id="UP000441354">
    <property type="component" value="Unassembled WGS sequence"/>
</dbReference>
<dbReference type="Pfam" id="PF13022">
    <property type="entry name" value="HTH_Tnp_1_2"/>
    <property type="match status" value="1"/>
</dbReference>